<reference evidence="1 2" key="1">
    <citation type="journal article" date="2022" name="New Phytol.">
        <title>Ecological generalism drives hyperdiversity of secondary metabolite gene clusters in xylarialean endophytes.</title>
        <authorList>
            <person name="Franco M.E.E."/>
            <person name="Wisecaver J.H."/>
            <person name="Arnold A.E."/>
            <person name="Ju Y.M."/>
            <person name="Slot J.C."/>
            <person name="Ahrendt S."/>
            <person name="Moore L.P."/>
            <person name="Eastman K.E."/>
            <person name="Scott K."/>
            <person name="Konkel Z."/>
            <person name="Mondo S.J."/>
            <person name="Kuo A."/>
            <person name="Hayes R.D."/>
            <person name="Haridas S."/>
            <person name="Andreopoulos B."/>
            <person name="Riley R."/>
            <person name="LaButti K."/>
            <person name="Pangilinan J."/>
            <person name="Lipzen A."/>
            <person name="Amirebrahimi M."/>
            <person name="Yan J."/>
            <person name="Adam C."/>
            <person name="Keymanesh K."/>
            <person name="Ng V."/>
            <person name="Louie K."/>
            <person name="Northen T."/>
            <person name="Drula E."/>
            <person name="Henrissat B."/>
            <person name="Hsieh H.M."/>
            <person name="Youens-Clark K."/>
            <person name="Lutzoni F."/>
            <person name="Miadlikowska J."/>
            <person name="Eastwood D.C."/>
            <person name="Hamelin R.C."/>
            <person name="Grigoriev I.V."/>
            <person name="U'Ren J.M."/>
        </authorList>
    </citation>
    <scope>NUCLEOTIDE SEQUENCE [LARGE SCALE GENOMIC DNA]</scope>
    <source>
        <strain evidence="1 2">CBS 119005</strain>
    </source>
</reference>
<dbReference type="Proteomes" id="UP001497700">
    <property type="component" value="Unassembled WGS sequence"/>
</dbReference>
<evidence type="ECO:0000313" key="2">
    <source>
        <dbReference type="Proteomes" id="UP001497700"/>
    </source>
</evidence>
<gene>
    <name evidence="1" type="ORF">F4820DRAFT_454659</name>
</gene>
<comment type="caution">
    <text evidence="1">The sequence shown here is derived from an EMBL/GenBank/DDBJ whole genome shotgun (WGS) entry which is preliminary data.</text>
</comment>
<accession>A0ACB9YGR8</accession>
<organism evidence="1 2">
    <name type="scientific">Hypoxylon rubiginosum</name>
    <dbReference type="NCBI Taxonomy" id="110542"/>
    <lineage>
        <taxon>Eukaryota</taxon>
        <taxon>Fungi</taxon>
        <taxon>Dikarya</taxon>
        <taxon>Ascomycota</taxon>
        <taxon>Pezizomycotina</taxon>
        <taxon>Sordariomycetes</taxon>
        <taxon>Xylariomycetidae</taxon>
        <taxon>Xylariales</taxon>
        <taxon>Hypoxylaceae</taxon>
        <taxon>Hypoxylon</taxon>
    </lineage>
</organism>
<name>A0ACB9YGR8_9PEZI</name>
<dbReference type="EMBL" id="MU393706">
    <property type="protein sequence ID" value="KAI4858654.1"/>
    <property type="molecule type" value="Genomic_DNA"/>
</dbReference>
<proteinExistence type="predicted"/>
<evidence type="ECO:0000313" key="1">
    <source>
        <dbReference type="EMBL" id="KAI4858654.1"/>
    </source>
</evidence>
<protein>
    <submittedName>
        <fullName evidence="1">Uncharacterized protein</fullName>
    </submittedName>
</protein>
<sequence length="255" mass="28747">MITHKQHQREPTSKELFKNRTMTIQGLQNAPRDSAFIAVNTEHVAITSEKDHILHQVGLAYFQTPRQQGSTSLSTSQPCLQDFYVKNQIQALTLNINISMPARRSHRFGQEQQVGIGNLEAAIIDFIKSCNNKAHLLLIGFEMAAEWAYLPRFSPQAISFFLAWVDLRDIAKDITSSVRVIPGLTSLLQIFGYHWKDIQPGKKNLHGCMTDNDGDDAVATCALANALLFSENHEKLRFRQECGQIAHIFTRKKGS</sequence>
<keyword evidence="2" id="KW-1185">Reference proteome</keyword>